<dbReference type="HOGENOM" id="CLU_960709_0_0_1"/>
<dbReference type="EMBL" id="KB201131">
    <property type="protein sequence ID" value="ESO99136.1"/>
    <property type="molecule type" value="Genomic_DNA"/>
</dbReference>
<name>V4AZI1_LOTGI</name>
<comment type="caution">
    <text evidence="3">Lacks conserved residue(s) required for the propagation of feature annotation.</text>
</comment>
<gene>
    <name evidence="6" type="ORF">LOTGIDRAFT_238905</name>
</gene>
<dbReference type="CDD" id="cd00041">
    <property type="entry name" value="CUB"/>
    <property type="match status" value="1"/>
</dbReference>
<dbReference type="GeneID" id="20250892"/>
<keyword evidence="2 3" id="KW-1015">Disulfide bond</keyword>
<dbReference type="AlphaFoldDB" id="V4AZI1"/>
<dbReference type="Proteomes" id="UP000030746">
    <property type="component" value="Unassembled WGS sequence"/>
</dbReference>
<evidence type="ECO:0000256" key="2">
    <source>
        <dbReference type="ARBA" id="ARBA00023157"/>
    </source>
</evidence>
<evidence type="ECO:0000256" key="4">
    <source>
        <dbReference type="SAM" id="SignalP"/>
    </source>
</evidence>
<dbReference type="SUPFAM" id="SSF49854">
    <property type="entry name" value="Spermadhesin, CUB domain"/>
    <property type="match status" value="2"/>
</dbReference>
<dbReference type="InterPro" id="IPR000859">
    <property type="entry name" value="CUB_dom"/>
</dbReference>
<feature type="disulfide bond" evidence="3">
    <location>
        <begin position="202"/>
        <end position="219"/>
    </location>
</feature>
<organism evidence="6 7">
    <name type="scientific">Lottia gigantea</name>
    <name type="common">Giant owl limpet</name>
    <dbReference type="NCBI Taxonomy" id="225164"/>
    <lineage>
        <taxon>Eukaryota</taxon>
        <taxon>Metazoa</taxon>
        <taxon>Spiralia</taxon>
        <taxon>Lophotrochozoa</taxon>
        <taxon>Mollusca</taxon>
        <taxon>Gastropoda</taxon>
        <taxon>Patellogastropoda</taxon>
        <taxon>Lottioidea</taxon>
        <taxon>Lottiidae</taxon>
        <taxon>Lottia</taxon>
    </lineage>
</organism>
<dbReference type="PROSITE" id="PS01180">
    <property type="entry name" value="CUB"/>
    <property type="match status" value="1"/>
</dbReference>
<dbReference type="InterPro" id="IPR035914">
    <property type="entry name" value="Sperma_CUB_dom_sf"/>
</dbReference>
<dbReference type="OrthoDB" id="6369184at2759"/>
<dbReference type="Gene3D" id="2.60.120.290">
    <property type="entry name" value="Spermadhesin, CUB domain"/>
    <property type="match status" value="1"/>
</dbReference>
<evidence type="ECO:0000313" key="6">
    <source>
        <dbReference type="EMBL" id="ESO99136.1"/>
    </source>
</evidence>
<reference evidence="6 7" key="1">
    <citation type="journal article" date="2013" name="Nature">
        <title>Insights into bilaterian evolution from three spiralian genomes.</title>
        <authorList>
            <person name="Simakov O."/>
            <person name="Marletaz F."/>
            <person name="Cho S.J."/>
            <person name="Edsinger-Gonzales E."/>
            <person name="Havlak P."/>
            <person name="Hellsten U."/>
            <person name="Kuo D.H."/>
            <person name="Larsson T."/>
            <person name="Lv J."/>
            <person name="Arendt D."/>
            <person name="Savage R."/>
            <person name="Osoegawa K."/>
            <person name="de Jong P."/>
            <person name="Grimwood J."/>
            <person name="Chapman J.A."/>
            <person name="Shapiro H."/>
            <person name="Aerts A."/>
            <person name="Otillar R.P."/>
            <person name="Terry A.Y."/>
            <person name="Boore J.L."/>
            <person name="Grigoriev I.V."/>
            <person name="Lindberg D.R."/>
            <person name="Seaver E.C."/>
            <person name="Weisblat D.A."/>
            <person name="Putnam N.H."/>
            <person name="Rokhsar D.S."/>
        </authorList>
    </citation>
    <scope>NUCLEOTIDE SEQUENCE [LARGE SCALE GENOMIC DNA]</scope>
</reference>
<proteinExistence type="predicted"/>
<dbReference type="CTD" id="20250892"/>
<accession>V4AZI1</accession>
<dbReference type="KEGG" id="lgi:LOTGIDRAFT_238905"/>
<evidence type="ECO:0000256" key="3">
    <source>
        <dbReference type="PROSITE-ProRule" id="PRU00059"/>
    </source>
</evidence>
<evidence type="ECO:0000313" key="7">
    <source>
        <dbReference type="Proteomes" id="UP000030746"/>
    </source>
</evidence>
<keyword evidence="1" id="KW-0677">Repeat</keyword>
<keyword evidence="7" id="KW-1185">Reference proteome</keyword>
<dbReference type="PANTHER" id="PTHR24251">
    <property type="entry name" value="OVOCHYMASE-RELATED"/>
    <property type="match status" value="1"/>
</dbReference>
<dbReference type="Pfam" id="PF00431">
    <property type="entry name" value="CUB"/>
    <property type="match status" value="1"/>
</dbReference>
<feature type="signal peptide" evidence="4">
    <location>
        <begin position="1"/>
        <end position="18"/>
    </location>
</feature>
<protein>
    <recommendedName>
        <fullName evidence="5">CUB domain-containing protein</fullName>
    </recommendedName>
</protein>
<dbReference type="SMART" id="SM00042">
    <property type="entry name" value="CUB"/>
    <property type="match status" value="1"/>
</dbReference>
<keyword evidence="4" id="KW-0732">Signal</keyword>
<evidence type="ECO:0000259" key="5">
    <source>
        <dbReference type="PROSITE" id="PS01180"/>
    </source>
</evidence>
<feature type="domain" description="CUB" evidence="5">
    <location>
        <begin position="148"/>
        <end position="256"/>
    </location>
</feature>
<dbReference type="RefSeq" id="XP_009050202.1">
    <property type="nucleotide sequence ID" value="XM_009051954.1"/>
</dbReference>
<sequence length="290" mass="34338">MNGLYCIFLWALLSYGYGERYLKCKETYKMDKELIYDNEAVILNLPDTRTEDKINQNCHWRIGNGSFRIIFEEFNMFDSVNCNLESLQIEFPDYNPTKSMTFCGTSYPKELQLHYTDYINIVYSWLKPSKKPVRIIIRKTDQHTPEIRKLNVSATPMYMYSPGYPDKYYKDLDVDWMLTANDPKKRIMLEFLMLNLEDNVQCQNDFIQVKGDNTNFLTCGHKSKHVVALNDSRVNVTFKTNSFEENDGFVFRYYTEPYPGEFPSYFQFISILSSHLYCFHTPCDSNYSKQ</sequence>
<evidence type="ECO:0000256" key="1">
    <source>
        <dbReference type="ARBA" id="ARBA00022737"/>
    </source>
</evidence>
<feature type="chain" id="PRO_5004717104" description="CUB domain-containing protein" evidence="4">
    <location>
        <begin position="19"/>
        <end position="290"/>
    </location>
</feature>